<evidence type="ECO:0000256" key="12">
    <source>
        <dbReference type="ARBA" id="ARBA00023242"/>
    </source>
</evidence>
<dbReference type="OrthoDB" id="6344460at2759"/>
<sequence length="234" mass="24264">MMGDQLILEEDYDENYNPTEGEIVEYATTVIGIDPDTEPHLMWIAREGISAPLPADWKPCQDTSGGDIYYFNFTSGESTWDHPCDEFYRKMVQEERDKPKATGGASTGKKEGKKKKEKKEKKDGGKKNQGLSSSLGPLKDSALGSPLGSLKGTGHLSTLGIGTLQDPGSTLGSTAGVSGKGTGHLSTLGIGTVQDPGSTLGSTAGVSGKGTGHLSTLGIGTVQDPGSTLGSTAG</sequence>
<evidence type="ECO:0000256" key="7">
    <source>
        <dbReference type="ARBA" id="ARBA00022776"/>
    </source>
</evidence>
<dbReference type="RefSeq" id="XP_030833512.1">
    <property type="nucleotide sequence ID" value="XM_030977652.1"/>
</dbReference>
<dbReference type="EnsemblMetazoa" id="XM_030977652">
    <property type="protein sequence ID" value="XP_030833512"/>
    <property type="gene ID" value="LOC115918416"/>
</dbReference>
<dbReference type="Pfam" id="PF00397">
    <property type="entry name" value="WW"/>
    <property type="match status" value="1"/>
</dbReference>
<dbReference type="Gene3D" id="3.30.1470.10">
    <property type="entry name" value="Photosystem I PsaD, reaction center subunit II"/>
    <property type="match status" value="1"/>
</dbReference>
<evidence type="ECO:0000256" key="5">
    <source>
        <dbReference type="ARBA" id="ARBA00022618"/>
    </source>
</evidence>
<keyword evidence="6" id="KW-0227">DNA damage</keyword>
<feature type="compositionally biased region" description="Polar residues" evidence="17">
    <location>
        <begin position="224"/>
        <end position="234"/>
    </location>
</feature>
<dbReference type="GO" id="GO:0005814">
    <property type="term" value="C:centriole"/>
    <property type="evidence" value="ECO:0007669"/>
    <property type="project" value="UniProtKB-SubCell"/>
</dbReference>
<dbReference type="RefSeq" id="XP_030833511.1">
    <property type="nucleotide sequence ID" value="XM_030977651.1"/>
</dbReference>
<dbReference type="SMART" id="SM00456">
    <property type="entry name" value="WW"/>
    <property type="match status" value="1"/>
</dbReference>
<organism evidence="19 20">
    <name type="scientific">Strongylocentrotus purpuratus</name>
    <name type="common">Purple sea urchin</name>
    <dbReference type="NCBI Taxonomy" id="7668"/>
    <lineage>
        <taxon>Eukaryota</taxon>
        <taxon>Metazoa</taxon>
        <taxon>Echinodermata</taxon>
        <taxon>Eleutherozoa</taxon>
        <taxon>Echinozoa</taxon>
        <taxon>Echinoidea</taxon>
        <taxon>Euechinoidea</taxon>
        <taxon>Echinacea</taxon>
        <taxon>Camarodonta</taxon>
        <taxon>Echinidea</taxon>
        <taxon>Strongylocentrotidae</taxon>
        <taxon>Strongylocentrotus</taxon>
    </lineage>
</organism>
<evidence type="ECO:0000256" key="14">
    <source>
        <dbReference type="ARBA" id="ARBA00056906"/>
    </source>
</evidence>
<dbReference type="PANTHER" id="PTHR21715">
    <property type="entry name" value="RH04127P"/>
    <property type="match status" value="1"/>
</dbReference>
<dbReference type="AlphaFoldDB" id="A0A7M7NA25"/>
<keyword evidence="3" id="KW-0963">Cytoplasm</keyword>
<dbReference type="Proteomes" id="UP000007110">
    <property type="component" value="Unassembled WGS sequence"/>
</dbReference>
<dbReference type="InterPro" id="IPR036020">
    <property type="entry name" value="WW_dom_sf"/>
</dbReference>
<comment type="subcellular location">
    <subcellularLocation>
        <location evidence="1">Cytoplasm</location>
        <location evidence="1">Cytoskeleton</location>
        <location evidence="1">Microtubule organizing center</location>
        <location evidence="1">Centrosome</location>
        <location evidence="1">Centriole</location>
    </subcellularLocation>
    <subcellularLocation>
        <location evidence="2">Nucleus</location>
    </subcellularLocation>
</comment>
<evidence type="ECO:0000256" key="13">
    <source>
        <dbReference type="ARBA" id="ARBA00023306"/>
    </source>
</evidence>
<evidence type="ECO:0000313" key="20">
    <source>
        <dbReference type="Proteomes" id="UP000007110"/>
    </source>
</evidence>
<evidence type="ECO:0000256" key="10">
    <source>
        <dbReference type="ARBA" id="ARBA00023204"/>
    </source>
</evidence>
<proteinExistence type="predicted"/>
<dbReference type="GO" id="GO:0030030">
    <property type="term" value="P:cell projection organization"/>
    <property type="evidence" value="ECO:0007669"/>
    <property type="project" value="UniProtKB-KW"/>
</dbReference>
<evidence type="ECO:0000256" key="11">
    <source>
        <dbReference type="ARBA" id="ARBA00023212"/>
    </source>
</evidence>
<keyword evidence="7" id="KW-0498">Mitosis</keyword>
<evidence type="ECO:0000256" key="6">
    <source>
        <dbReference type="ARBA" id="ARBA00022763"/>
    </source>
</evidence>
<name>A0A7M7NA25_STRPU</name>
<comment type="subunit">
    <text evidence="15">Interacts (via N-terminus) with ATRIP. Interacts with ATM, ATR and MDC1. Interacts with XPA (via N-terminus) upon UV irradiation. Interacts with CEP83, CCDC92, TTBK2, DVL3, NPHP3 and weakly with NPHP4. Interacts with DZIP1.</text>
</comment>
<keyword evidence="9" id="KW-0175">Coiled coil</keyword>
<evidence type="ECO:0000259" key="18">
    <source>
        <dbReference type="PROSITE" id="PS50020"/>
    </source>
</evidence>
<comment type="function">
    <text evidence="14">Plays a role in microtubule organization and/or maintenance for the formation of primary cilia (PC), a microtubule-based structure that protrudes from the surface of epithelial cells. Plays a critical role in G2/M checkpoint and nuclear divisions. A key player in the DNA damage-activated ATR/ATM signaling cascade since it is required for the proper phosphorylation of H2AX, RPA, CHEK2 and CHEK1. Plays a critical role in chromosome segregation, acting as a mediator required for the maintenance of genomic stability through modulation of MDC1, RPA and CHEK1.</text>
</comment>
<reference evidence="20" key="1">
    <citation type="submission" date="2015-02" db="EMBL/GenBank/DDBJ databases">
        <title>Genome sequencing for Strongylocentrotus purpuratus.</title>
        <authorList>
            <person name="Murali S."/>
            <person name="Liu Y."/>
            <person name="Vee V."/>
            <person name="English A."/>
            <person name="Wang M."/>
            <person name="Skinner E."/>
            <person name="Han Y."/>
            <person name="Muzny D.M."/>
            <person name="Worley K.C."/>
            <person name="Gibbs R.A."/>
        </authorList>
    </citation>
    <scope>NUCLEOTIDE SEQUENCE</scope>
</reference>
<dbReference type="KEGG" id="spu:115918416"/>
<dbReference type="GO" id="GO:0051301">
    <property type="term" value="P:cell division"/>
    <property type="evidence" value="ECO:0007669"/>
    <property type="project" value="UniProtKB-KW"/>
</dbReference>
<evidence type="ECO:0000256" key="17">
    <source>
        <dbReference type="SAM" id="MobiDB-lite"/>
    </source>
</evidence>
<evidence type="ECO:0000256" key="16">
    <source>
        <dbReference type="ARBA" id="ARBA00067900"/>
    </source>
</evidence>
<protein>
    <recommendedName>
        <fullName evidence="16">Centrosomal protein of 164 kDa</fullName>
    </recommendedName>
</protein>
<dbReference type="CDD" id="cd00201">
    <property type="entry name" value="WW"/>
    <property type="match status" value="1"/>
</dbReference>
<feature type="region of interest" description="Disordered" evidence="17">
    <location>
        <begin position="172"/>
        <end position="234"/>
    </location>
</feature>
<accession>A0A7M7NA25</accession>
<dbReference type="SUPFAM" id="SSF51045">
    <property type="entry name" value="WW domain"/>
    <property type="match status" value="1"/>
</dbReference>
<keyword evidence="5" id="KW-0132">Cell division</keyword>
<keyword evidence="10" id="KW-0234">DNA repair</keyword>
<dbReference type="EnsemblMetazoa" id="XM_030977651">
    <property type="protein sequence ID" value="XP_030833511"/>
    <property type="gene ID" value="LOC115918416"/>
</dbReference>
<evidence type="ECO:0000256" key="2">
    <source>
        <dbReference type="ARBA" id="ARBA00004123"/>
    </source>
</evidence>
<feature type="region of interest" description="Disordered" evidence="17">
    <location>
        <begin position="95"/>
        <end position="149"/>
    </location>
</feature>
<dbReference type="PROSITE" id="PS01159">
    <property type="entry name" value="WW_DOMAIN_1"/>
    <property type="match status" value="1"/>
</dbReference>
<evidence type="ECO:0000313" key="19">
    <source>
        <dbReference type="EnsemblMetazoa" id="XP_030833511"/>
    </source>
</evidence>
<reference evidence="19" key="2">
    <citation type="submission" date="2021-01" db="UniProtKB">
        <authorList>
            <consortium name="EnsemblMetazoa"/>
        </authorList>
    </citation>
    <scope>IDENTIFICATION</scope>
</reference>
<keyword evidence="13" id="KW-0131">Cell cycle</keyword>
<dbReference type="GO" id="GO:0005634">
    <property type="term" value="C:nucleus"/>
    <property type="evidence" value="ECO:0007669"/>
    <property type="project" value="UniProtKB-SubCell"/>
</dbReference>
<keyword evidence="12" id="KW-0539">Nucleus</keyword>
<dbReference type="GeneID" id="115918416"/>
<dbReference type="PANTHER" id="PTHR21715:SF0">
    <property type="entry name" value="RH04127P"/>
    <property type="match status" value="1"/>
</dbReference>
<dbReference type="InterPro" id="IPR053233">
    <property type="entry name" value="ABRA-related"/>
</dbReference>
<dbReference type="FunFam" id="3.30.1470.10:FF:000001">
    <property type="entry name" value="Centrosomal protein of 164 kDa"/>
    <property type="match status" value="1"/>
</dbReference>
<dbReference type="PROSITE" id="PS50020">
    <property type="entry name" value="WW_DOMAIN_2"/>
    <property type="match status" value="1"/>
</dbReference>
<dbReference type="InParanoid" id="A0A7M7NA25"/>
<keyword evidence="11" id="KW-0206">Cytoskeleton</keyword>
<evidence type="ECO:0000256" key="8">
    <source>
        <dbReference type="ARBA" id="ARBA00022794"/>
    </source>
</evidence>
<feature type="domain" description="WW" evidence="18">
    <location>
        <begin position="51"/>
        <end position="85"/>
    </location>
</feature>
<dbReference type="InterPro" id="IPR001202">
    <property type="entry name" value="WW_dom"/>
</dbReference>
<evidence type="ECO:0000256" key="4">
    <source>
        <dbReference type="ARBA" id="ARBA00022553"/>
    </source>
</evidence>
<dbReference type="GO" id="GO:0097539">
    <property type="term" value="C:ciliary transition fiber"/>
    <property type="evidence" value="ECO:0007669"/>
    <property type="project" value="UniProtKB-ARBA"/>
</dbReference>
<evidence type="ECO:0000256" key="3">
    <source>
        <dbReference type="ARBA" id="ARBA00022490"/>
    </source>
</evidence>
<keyword evidence="8" id="KW-0970">Cilium biogenesis/degradation</keyword>
<evidence type="ECO:0000256" key="1">
    <source>
        <dbReference type="ARBA" id="ARBA00004114"/>
    </source>
</evidence>
<dbReference type="GO" id="GO:0006281">
    <property type="term" value="P:DNA repair"/>
    <property type="evidence" value="ECO:0007669"/>
    <property type="project" value="UniProtKB-KW"/>
</dbReference>
<feature type="compositionally biased region" description="Polar residues" evidence="17">
    <location>
        <begin position="195"/>
        <end position="205"/>
    </location>
</feature>
<evidence type="ECO:0000256" key="9">
    <source>
        <dbReference type="ARBA" id="ARBA00023054"/>
    </source>
</evidence>
<keyword evidence="20" id="KW-1185">Reference proteome</keyword>
<evidence type="ECO:0000256" key="15">
    <source>
        <dbReference type="ARBA" id="ARBA00061715"/>
    </source>
</evidence>
<keyword evidence="4" id="KW-0597">Phosphoprotein</keyword>